<feature type="compositionally biased region" description="Polar residues" evidence="1">
    <location>
        <begin position="26"/>
        <end position="45"/>
    </location>
</feature>
<name>K0S9Z2_THAOC</name>
<protein>
    <submittedName>
        <fullName evidence="2">Uncharacterized protein</fullName>
    </submittedName>
</protein>
<proteinExistence type="predicted"/>
<dbReference type="AlphaFoldDB" id="K0S9Z2"/>
<keyword evidence="3" id="KW-1185">Reference proteome</keyword>
<evidence type="ECO:0000256" key="1">
    <source>
        <dbReference type="SAM" id="MobiDB-lite"/>
    </source>
</evidence>
<feature type="region of interest" description="Disordered" evidence="1">
    <location>
        <begin position="1"/>
        <end position="95"/>
    </location>
</feature>
<evidence type="ECO:0000313" key="3">
    <source>
        <dbReference type="Proteomes" id="UP000266841"/>
    </source>
</evidence>
<organism evidence="2 3">
    <name type="scientific">Thalassiosira oceanica</name>
    <name type="common">Marine diatom</name>
    <dbReference type="NCBI Taxonomy" id="159749"/>
    <lineage>
        <taxon>Eukaryota</taxon>
        <taxon>Sar</taxon>
        <taxon>Stramenopiles</taxon>
        <taxon>Ochrophyta</taxon>
        <taxon>Bacillariophyta</taxon>
        <taxon>Coscinodiscophyceae</taxon>
        <taxon>Thalassiosirophycidae</taxon>
        <taxon>Thalassiosirales</taxon>
        <taxon>Thalassiosiraceae</taxon>
        <taxon>Thalassiosira</taxon>
    </lineage>
</organism>
<sequence>MPSESTSPDDRSSHVDATPPRPSPPSDVSTQETRDSTNASDSTATPPVLQEVPRNGMTASTIRAITDDDRPIPVWQVADHEKESEGAPTRTMARP</sequence>
<reference evidence="2 3" key="1">
    <citation type="journal article" date="2012" name="Genome Biol.">
        <title>Genome and low-iron response of an oceanic diatom adapted to chronic iron limitation.</title>
        <authorList>
            <person name="Lommer M."/>
            <person name="Specht M."/>
            <person name="Roy A.S."/>
            <person name="Kraemer L."/>
            <person name="Andreson R."/>
            <person name="Gutowska M.A."/>
            <person name="Wolf J."/>
            <person name="Bergner S.V."/>
            <person name="Schilhabel M.B."/>
            <person name="Klostermeier U.C."/>
            <person name="Beiko R.G."/>
            <person name="Rosenstiel P."/>
            <person name="Hippler M."/>
            <person name="Laroche J."/>
        </authorList>
    </citation>
    <scope>NUCLEOTIDE SEQUENCE [LARGE SCALE GENOMIC DNA]</scope>
    <source>
        <strain evidence="2 3">CCMP1005</strain>
    </source>
</reference>
<gene>
    <name evidence="2" type="ORF">THAOC_24676</name>
</gene>
<evidence type="ECO:0000313" key="2">
    <source>
        <dbReference type="EMBL" id="EJK55582.1"/>
    </source>
</evidence>
<comment type="caution">
    <text evidence="2">The sequence shown here is derived from an EMBL/GenBank/DDBJ whole genome shotgun (WGS) entry which is preliminary data.</text>
</comment>
<accession>K0S9Z2</accession>
<dbReference type="EMBL" id="AGNL01033733">
    <property type="protein sequence ID" value="EJK55582.1"/>
    <property type="molecule type" value="Genomic_DNA"/>
</dbReference>
<dbReference type="Proteomes" id="UP000266841">
    <property type="component" value="Unassembled WGS sequence"/>
</dbReference>
<feature type="non-terminal residue" evidence="2">
    <location>
        <position position="95"/>
    </location>
</feature>